<dbReference type="InterPro" id="IPR000792">
    <property type="entry name" value="Tscrpt_reg_LuxR_C"/>
</dbReference>
<keyword evidence="4" id="KW-0804">Transcription</keyword>
<dbReference type="Proteomes" id="UP000322362">
    <property type="component" value="Unassembled WGS sequence"/>
</dbReference>
<dbReference type="NCBIfam" id="TIGR02937">
    <property type="entry name" value="sigma70-ECF"/>
    <property type="match status" value="1"/>
</dbReference>
<dbReference type="InterPro" id="IPR013325">
    <property type="entry name" value="RNA_pol_sigma_r2"/>
</dbReference>
<evidence type="ECO:0000313" key="7">
    <source>
        <dbReference type="Proteomes" id="UP000322362"/>
    </source>
</evidence>
<dbReference type="InterPro" id="IPR007627">
    <property type="entry name" value="RNA_pol_sigma70_r2"/>
</dbReference>
<keyword evidence="3" id="KW-0731">Sigma factor</keyword>
<dbReference type="SUPFAM" id="SSF88659">
    <property type="entry name" value="Sigma3 and sigma4 domains of RNA polymerase sigma factors"/>
    <property type="match status" value="1"/>
</dbReference>
<dbReference type="GO" id="GO:0003677">
    <property type="term" value="F:DNA binding"/>
    <property type="evidence" value="ECO:0007669"/>
    <property type="project" value="InterPro"/>
</dbReference>
<dbReference type="Gene3D" id="1.10.10.10">
    <property type="entry name" value="Winged helix-like DNA-binding domain superfamily/Winged helix DNA-binding domain"/>
    <property type="match status" value="1"/>
</dbReference>
<dbReference type="AlphaFoldDB" id="A0A5D4H8A2"/>
<dbReference type="SUPFAM" id="SSF88946">
    <property type="entry name" value="Sigma2 domain of RNA polymerase sigma factors"/>
    <property type="match status" value="1"/>
</dbReference>
<protein>
    <submittedName>
        <fullName evidence="6">Sigma-70 family RNA polymerase sigma factor</fullName>
    </submittedName>
</protein>
<dbReference type="Pfam" id="PF04542">
    <property type="entry name" value="Sigma70_r2"/>
    <property type="match status" value="1"/>
</dbReference>
<dbReference type="InterPro" id="IPR036388">
    <property type="entry name" value="WH-like_DNA-bd_sf"/>
</dbReference>
<comment type="similarity">
    <text evidence="1">Belongs to the sigma-70 factor family. ECF subfamily.</text>
</comment>
<comment type="caution">
    <text evidence="6">The sequence shown here is derived from an EMBL/GenBank/DDBJ whole genome shotgun (WGS) entry which is preliminary data.</text>
</comment>
<gene>
    <name evidence="6" type="ORF">FXV77_06935</name>
</gene>
<dbReference type="PANTHER" id="PTHR43133">
    <property type="entry name" value="RNA POLYMERASE ECF-TYPE SIGMA FACTO"/>
    <property type="match status" value="1"/>
</dbReference>
<accession>A0A5D4H8A2</accession>
<dbReference type="PROSITE" id="PS00622">
    <property type="entry name" value="HTH_LUXR_1"/>
    <property type="match status" value="1"/>
</dbReference>
<evidence type="ECO:0000313" key="6">
    <source>
        <dbReference type="EMBL" id="TYR36908.1"/>
    </source>
</evidence>
<feature type="domain" description="HTH luxR-type" evidence="5">
    <location>
        <begin position="149"/>
        <end position="176"/>
    </location>
</feature>
<dbReference type="Pfam" id="PF08281">
    <property type="entry name" value="Sigma70_r4_2"/>
    <property type="match status" value="1"/>
</dbReference>
<dbReference type="PANTHER" id="PTHR43133:SF46">
    <property type="entry name" value="RNA POLYMERASE SIGMA-70 FACTOR ECF SUBFAMILY"/>
    <property type="match status" value="1"/>
</dbReference>
<organism evidence="6 7">
    <name type="scientific">Sphingobacterium phlebotomi</name>
    <dbReference type="NCBI Taxonomy" id="2605433"/>
    <lineage>
        <taxon>Bacteria</taxon>
        <taxon>Pseudomonadati</taxon>
        <taxon>Bacteroidota</taxon>
        <taxon>Sphingobacteriia</taxon>
        <taxon>Sphingobacteriales</taxon>
        <taxon>Sphingobacteriaceae</taxon>
        <taxon>Sphingobacterium</taxon>
    </lineage>
</organism>
<evidence type="ECO:0000256" key="4">
    <source>
        <dbReference type="ARBA" id="ARBA00023163"/>
    </source>
</evidence>
<dbReference type="InterPro" id="IPR039425">
    <property type="entry name" value="RNA_pol_sigma-70-like"/>
</dbReference>
<evidence type="ECO:0000256" key="3">
    <source>
        <dbReference type="ARBA" id="ARBA00023082"/>
    </source>
</evidence>
<proteinExistence type="inferred from homology"/>
<dbReference type="Gene3D" id="1.10.1740.10">
    <property type="match status" value="1"/>
</dbReference>
<dbReference type="RefSeq" id="WP_148918495.1">
    <property type="nucleotide sequence ID" value="NZ_VTAV01000003.1"/>
</dbReference>
<dbReference type="EMBL" id="VTAV01000003">
    <property type="protein sequence ID" value="TYR36908.1"/>
    <property type="molecule type" value="Genomic_DNA"/>
</dbReference>
<dbReference type="InterPro" id="IPR013324">
    <property type="entry name" value="RNA_pol_sigma_r3/r4-like"/>
</dbReference>
<evidence type="ECO:0000259" key="5">
    <source>
        <dbReference type="PROSITE" id="PS00622"/>
    </source>
</evidence>
<name>A0A5D4H8A2_9SPHI</name>
<evidence type="ECO:0000256" key="2">
    <source>
        <dbReference type="ARBA" id="ARBA00023015"/>
    </source>
</evidence>
<dbReference type="CDD" id="cd06171">
    <property type="entry name" value="Sigma70_r4"/>
    <property type="match status" value="1"/>
</dbReference>
<evidence type="ECO:0000256" key="1">
    <source>
        <dbReference type="ARBA" id="ARBA00010641"/>
    </source>
</evidence>
<keyword evidence="2" id="KW-0805">Transcription regulation</keyword>
<dbReference type="InterPro" id="IPR013249">
    <property type="entry name" value="RNA_pol_sigma70_r4_t2"/>
</dbReference>
<reference evidence="6 7" key="1">
    <citation type="submission" date="2019-08" db="EMBL/GenBank/DDBJ databases">
        <title>Phlebobacter frassis gen. nov. sp. nov., a new member of family Sphingobacteriaceae isolated from sand fly rearing media.</title>
        <authorList>
            <person name="Kakumanu M.L."/>
            <person name="Marayati B.F."/>
            <person name="Wada-Katsumata A."/>
            <person name="Wasserberg G."/>
            <person name="Schal C."/>
            <person name="Apperson C.S."/>
            <person name="Ponnusamy L."/>
        </authorList>
    </citation>
    <scope>NUCLEOTIDE SEQUENCE [LARGE SCALE GENOMIC DNA]</scope>
    <source>
        <strain evidence="6 7">SSI9</strain>
    </source>
</reference>
<dbReference type="InterPro" id="IPR014284">
    <property type="entry name" value="RNA_pol_sigma-70_dom"/>
</dbReference>
<sequence length="197" mass="23006">MKSNKENLEYSSWINRLNAGDVAALEWLYNSFKYQLAKKLLRLLKSPDIVEDILHDIFVKLWDNRTKIDANRSLEGYMHRIAANSVADFYRQISNDQNYRQYLVTLKQTDYSHIEEALENKHQRELIDKALADLPPKCRTVFELCKMEGRSYEEVADLLHISPNTISNHLARANKKIQLFLQNPANLTYFILLSMAG</sequence>
<keyword evidence="7" id="KW-1185">Reference proteome</keyword>
<dbReference type="GO" id="GO:0016987">
    <property type="term" value="F:sigma factor activity"/>
    <property type="evidence" value="ECO:0007669"/>
    <property type="project" value="UniProtKB-KW"/>
</dbReference>
<dbReference type="GO" id="GO:0006352">
    <property type="term" value="P:DNA-templated transcription initiation"/>
    <property type="evidence" value="ECO:0007669"/>
    <property type="project" value="InterPro"/>
</dbReference>